<dbReference type="OrthoDB" id="310895at2759"/>
<dbReference type="PANTHER" id="PTHR43720:SF2">
    <property type="entry name" value="2-AMINOMUCONIC SEMIALDEHYDE DEHYDROGENASE"/>
    <property type="match status" value="1"/>
</dbReference>
<gene>
    <name evidence="5" type="ORF">CYFA0S_23e00958g</name>
</gene>
<reference evidence="5" key="1">
    <citation type="journal article" date="2014" name="Genome Announc.">
        <title>Genome sequence of the yeast Cyberlindnera fabianii (Hansenula fabianii).</title>
        <authorList>
            <person name="Freel K.C."/>
            <person name="Sarilar V."/>
            <person name="Neuveglise C."/>
            <person name="Devillers H."/>
            <person name="Friedrich A."/>
            <person name="Schacherer J."/>
        </authorList>
    </citation>
    <scope>NUCLEOTIDE SEQUENCE</scope>
    <source>
        <strain evidence="5">YJS4271</strain>
    </source>
</reference>
<dbReference type="GO" id="GO:0006598">
    <property type="term" value="P:polyamine catabolic process"/>
    <property type="evidence" value="ECO:0007669"/>
    <property type="project" value="TreeGrafter"/>
</dbReference>
<organism evidence="5">
    <name type="scientific">Cyberlindnera fabianii</name>
    <name type="common">Yeast</name>
    <name type="synonym">Hansenula fabianii</name>
    <dbReference type="NCBI Taxonomy" id="36022"/>
    <lineage>
        <taxon>Eukaryota</taxon>
        <taxon>Fungi</taxon>
        <taxon>Dikarya</taxon>
        <taxon>Ascomycota</taxon>
        <taxon>Saccharomycotina</taxon>
        <taxon>Saccharomycetes</taxon>
        <taxon>Phaffomycetales</taxon>
        <taxon>Phaffomycetaceae</taxon>
        <taxon>Cyberlindnera</taxon>
    </lineage>
</organism>
<dbReference type="Gene3D" id="3.40.309.10">
    <property type="entry name" value="Aldehyde Dehydrogenase, Chain A, domain 2"/>
    <property type="match status" value="1"/>
</dbReference>
<dbReference type="SUPFAM" id="SSF53720">
    <property type="entry name" value="ALDH-like"/>
    <property type="match status" value="1"/>
</dbReference>
<dbReference type="PhylomeDB" id="A0A061BAP3"/>
<evidence type="ECO:0000256" key="2">
    <source>
        <dbReference type="ARBA" id="ARBA00023002"/>
    </source>
</evidence>
<dbReference type="Gene3D" id="3.40.605.10">
    <property type="entry name" value="Aldehyde Dehydrogenase, Chain A, domain 1"/>
    <property type="match status" value="1"/>
</dbReference>
<proteinExistence type="inferred from homology"/>
<dbReference type="Pfam" id="PF00171">
    <property type="entry name" value="Aldedh"/>
    <property type="match status" value="1"/>
</dbReference>
<accession>A0A061BAP3</accession>
<evidence type="ECO:0000313" key="5">
    <source>
        <dbReference type="EMBL" id="CDR46434.1"/>
    </source>
</evidence>
<protein>
    <submittedName>
        <fullName evidence="5">CYFA0S23e00958g1_1</fullName>
    </submittedName>
</protein>
<evidence type="ECO:0000259" key="4">
    <source>
        <dbReference type="Pfam" id="PF00171"/>
    </source>
</evidence>
<dbReference type="FunFam" id="3.40.605.10:FF:000007">
    <property type="entry name" value="NAD/NADP-dependent betaine aldehyde dehydrogenase"/>
    <property type="match status" value="1"/>
</dbReference>
<keyword evidence="3" id="KW-0520">NAD</keyword>
<dbReference type="PROSITE" id="PS00070">
    <property type="entry name" value="ALDEHYDE_DEHYDR_CYS"/>
    <property type="match status" value="1"/>
</dbReference>
<dbReference type="InterPro" id="IPR015590">
    <property type="entry name" value="Aldehyde_DH_dom"/>
</dbReference>
<keyword evidence="2" id="KW-0560">Oxidoreductase</keyword>
<sequence length="500" mass="54100">MSDLSVEITLPDGSTYKQPTGLFINNEWVAATSGEFVESINPATGKPICKVHAAGVEDIDKAAKAAAEAFKTWKNIDPAERRDMLLKLASLVERDTDIITALEANDSGKPKDTNAIYDVQEVIELLKYVAGWTDKLSGETIPAGPNKFAFTIREPIGTVGCIVPFNYPLGMFGWKLSALAAGNCAIFKSAEQTPLSILYFANLFKEAGFPPGVAQVVSGYGAVAGDAMVKHPLIQKIAFTGSTKTGQLVQKNAAEYLKPVALECGGKTALLVFDDADLDQAVKWTAWGIFNNMGQICTGSSRAYIHESLYEKFLEELKAHVISGYPVGLPFEKDVVVGPQVSKAQYEKILGYIKSGKEQGARVVHGGKIPDREDLKDGYFVEPTIFADVKQDYTIVREEIFGPVIAIGKFSTDEEAVELANDCEYGLGASLFTKDITRAHLIAQKLEAGMVWINSNNDSDIKIPFGGVKMSGNESRELGKIGIEAFTVAKAVHVNLGNKL</sequence>
<evidence type="ECO:0000256" key="1">
    <source>
        <dbReference type="ARBA" id="ARBA00009986"/>
    </source>
</evidence>
<dbReference type="VEuPathDB" id="FungiDB:BON22_4279"/>
<dbReference type="FunFam" id="3.40.309.10:FF:000012">
    <property type="entry name" value="Betaine aldehyde dehydrogenase"/>
    <property type="match status" value="1"/>
</dbReference>
<evidence type="ECO:0000256" key="3">
    <source>
        <dbReference type="ARBA" id="ARBA00023027"/>
    </source>
</evidence>
<dbReference type="AlphaFoldDB" id="A0A061BAP3"/>
<dbReference type="InterPro" id="IPR016162">
    <property type="entry name" value="Ald_DH_N"/>
</dbReference>
<feature type="domain" description="Aldehyde dehydrogenase" evidence="4">
    <location>
        <begin position="28"/>
        <end position="492"/>
    </location>
</feature>
<comment type="similarity">
    <text evidence="1">Belongs to the aldehyde dehydrogenase family.</text>
</comment>
<name>A0A061BAP3_CYBFA</name>
<dbReference type="EMBL" id="LK052908">
    <property type="protein sequence ID" value="CDR46434.1"/>
    <property type="molecule type" value="Genomic_DNA"/>
</dbReference>
<dbReference type="InterPro" id="IPR016160">
    <property type="entry name" value="Ald_DH_CS_CYS"/>
</dbReference>
<dbReference type="GO" id="GO:0004029">
    <property type="term" value="F:aldehyde dehydrogenase (NAD+) activity"/>
    <property type="evidence" value="ECO:0007669"/>
    <property type="project" value="TreeGrafter"/>
</dbReference>
<dbReference type="InterPro" id="IPR016161">
    <property type="entry name" value="Ald_DH/histidinol_DH"/>
</dbReference>
<dbReference type="InterPro" id="IPR016163">
    <property type="entry name" value="Ald_DH_C"/>
</dbReference>
<dbReference type="PANTHER" id="PTHR43720">
    <property type="entry name" value="2-AMINOMUCONIC SEMIALDEHYDE DEHYDROGENASE"/>
    <property type="match status" value="1"/>
</dbReference>